<dbReference type="AlphaFoldDB" id="A0AAT9GRI3"/>
<dbReference type="EMBL" id="AP031322">
    <property type="protein sequence ID" value="BFH73299.1"/>
    <property type="molecule type" value="Genomic_DNA"/>
</dbReference>
<protein>
    <submittedName>
        <fullName evidence="1">Uncharacterized protein</fullName>
    </submittedName>
</protein>
<dbReference type="KEGG" id="sjv:SJAV_12430"/>
<accession>A0AAT9GRI3</accession>
<name>A0AAT9GRI3_9CREN</name>
<gene>
    <name evidence="1" type="ORF">SJAV_12430</name>
</gene>
<proteinExistence type="predicted"/>
<organism evidence="1">
    <name type="scientific">Sulfurisphaera javensis</name>
    <dbReference type="NCBI Taxonomy" id="2049879"/>
    <lineage>
        <taxon>Archaea</taxon>
        <taxon>Thermoproteota</taxon>
        <taxon>Thermoprotei</taxon>
        <taxon>Sulfolobales</taxon>
        <taxon>Sulfolobaceae</taxon>
        <taxon>Sulfurisphaera</taxon>
    </lineage>
</organism>
<reference evidence="1" key="1">
    <citation type="submission" date="2024-03" db="EMBL/GenBank/DDBJ databases">
        <title>Complete genome sequence of Sulfurisphaera javensis strain KD-1.</title>
        <authorList>
            <person name="Sakai H."/>
            <person name="Nur N."/>
            <person name="Suwanto A."/>
            <person name="Kurosawa N."/>
        </authorList>
    </citation>
    <scope>NUCLEOTIDE SEQUENCE</scope>
    <source>
        <strain evidence="1">KD-1</strain>
    </source>
</reference>
<sequence>MFNLVFERLKYLTFIQICTLKLSMNKINIIDSLILSHVIKVRLLKIAYIIHRDHK</sequence>
<evidence type="ECO:0000313" key="1">
    <source>
        <dbReference type="EMBL" id="BFH73299.1"/>
    </source>
</evidence>